<feature type="region of interest" description="Disordered" evidence="2">
    <location>
        <begin position="35"/>
        <end position="81"/>
    </location>
</feature>
<keyword evidence="1" id="KW-0732">Signal</keyword>
<feature type="region of interest" description="Disordered" evidence="2">
    <location>
        <begin position="1"/>
        <end position="21"/>
    </location>
</feature>
<dbReference type="RefSeq" id="WP_270045798.1">
    <property type="nucleotide sequence ID" value="NZ_JAPDOD010000068.1"/>
</dbReference>
<evidence type="ECO:0000256" key="1">
    <source>
        <dbReference type="ARBA" id="ARBA00022729"/>
    </source>
</evidence>
<dbReference type="PROSITE" id="PS51257">
    <property type="entry name" value="PROKAR_LIPOPROTEIN"/>
    <property type="match status" value="1"/>
</dbReference>
<evidence type="ECO:0000313" key="4">
    <source>
        <dbReference type="Proteomes" id="UP001149140"/>
    </source>
</evidence>
<accession>A0A9X3N1B1</accession>
<protein>
    <recommendedName>
        <fullName evidence="5">DUF4352 domain-containing protein</fullName>
    </recommendedName>
</protein>
<proteinExistence type="predicted"/>
<name>A0A9X3N1B1_9ACTN</name>
<dbReference type="AlphaFoldDB" id="A0A9X3N1B1"/>
<dbReference type="InterPro" id="IPR029050">
    <property type="entry name" value="Immunoprotect_excell_Ig-like"/>
</dbReference>
<evidence type="ECO:0000256" key="2">
    <source>
        <dbReference type="SAM" id="MobiDB-lite"/>
    </source>
</evidence>
<keyword evidence="4" id="KW-1185">Reference proteome</keyword>
<sequence length="227" mass="23531">MARRRRLRADRQPPRLTGPGGLLSLLALLALVAGCGSSSSGDSASTSSGSTTTKAAATPTATATAAEIKDDDGDGIEDPVTVKGALGDSLELNGSGLGNKDPSDHTKTKIKVTLSKVKGPFKGYDIKSNRKLIGLQFKFTNTGELAYDNPLPNGKLKLVGGGSGKQTTLIQINGTANPCKNPSLKLKTGKSKSVCIAFEVPKKAKLDTFEYTSDSGYGDTAQWSLAA</sequence>
<organism evidence="3 4">
    <name type="scientific">Solirubrobacter ginsenosidimutans</name>
    <dbReference type="NCBI Taxonomy" id="490573"/>
    <lineage>
        <taxon>Bacteria</taxon>
        <taxon>Bacillati</taxon>
        <taxon>Actinomycetota</taxon>
        <taxon>Thermoleophilia</taxon>
        <taxon>Solirubrobacterales</taxon>
        <taxon>Solirubrobacteraceae</taxon>
        <taxon>Solirubrobacter</taxon>
    </lineage>
</organism>
<evidence type="ECO:0008006" key="5">
    <source>
        <dbReference type="Google" id="ProtNLM"/>
    </source>
</evidence>
<dbReference type="EMBL" id="JAPDOD010000068">
    <property type="protein sequence ID" value="MDA0166540.1"/>
    <property type="molecule type" value="Genomic_DNA"/>
</dbReference>
<reference evidence="3" key="1">
    <citation type="submission" date="2022-10" db="EMBL/GenBank/DDBJ databases">
        <title>The WGS of Solirubrobacter ginsenosidimutans DSM 21036.</title>
        <authorList>
            <person name="Jiang Z."/>
        </authorList>
    </citation>
    <scope>NUCLEOTIDE SEQUENCE</scope>
    <source>
        <strain evidence="3">DSM 21036</strain>
    </source>
</reference>
<evidence type="ECO:0000313" key="3">
    <source>
        <dbReference type="EMBL" id="MDA0166540.1"/>
    </source>
</evidence>
<feature type="compositionally biased region" description="Low complexity" evidence="2">
    <location>
        <begin position="35"/>
        <end position="66"/>
    </location>
</feature>
<dbReference type="Gene3D" id="2.60.40.1240">
    <property type="match status" value="1"/>
</dbReference>
<dbReference type="Proteomes" id="UP001149140">
    <property type="component" value="Unassembled WGS sequence"/>
</dbReference>
<gene>
    <name evidence="3" type="ORF">OM076_40125</name>
</gene>
<comment type="caution">
    <text evidence="3">The sequence shown here is derived from an EMBL/GenBank/DDBJ whole genome shotgun (WGS) entry which is preliminary data.</text>
</comment>